<protein>
    <submittedName>
        <fullName evidence="1">Uncharacterized protein</fullName>
    </submittedName>
</protein>
<gene>
    <name evidence="1" type="ORF">ABC974_02885</name>
</gene>
<evidence type="ECO:0000313" key="1">
    <source>
        <dbReference type="EMBL" id="MEN2788558.1"/>
    </source>
</evidence>
<reference evidence="1 2" key="1">
    <citation type="submission" date="2024-05" db="EMBL/GenBank/DDBJ databases">
        <authorList>
            <person name="Liu Q."/>
            <person name="Xin Y.-H."/>
        </authorList>
    </citation>
    <scope>NUCLEOTIDE SEQUENCE [LARGE SCALE GENOMIC DNA]</scope>
    <source>
        <strain evidence="1 2">CGMCC 1.10181</strain>
    </source>
</reference>
<dbReference type="EMBL" id="JBDIME010000002">
    <property type="protein sequence ID" value="MEN2788558.1"/>
    <property type="molecule type" value="Genomic_DNA"/>
</dbReference>
<accession>A0ABU9XYD2</accession>
<organism evidence="1 2">
    <name type="scientific">Sphingomonas oligophenolica</name>
    <dbReference type="NCBI Taxonomy" id="301154"/>
    <lineage>
        <taxon>Bacteria</taxon>
        <taxon>Pseudomonadati</taxon>
        <taxon>Pseudomonadota</taxon>
        <taxon>Alphaproteobacteria</taxon>
        <taxon>Sphingomonadales</taxon>
        <taxon>Sphingomonadaceae</taxon>
        <taxon>Sphingomonas</taxon>
    </lineage>
</organism>
<name>A0ABU9XYD2_9SPHN</name>
<evidence type="ECO:0000313" key="2">
    <source>
        <dbReference type="Proteomes" id="UP001419910"/>
    </source>
</evidence>
<comment type="caution">
    <text evidence="1">The sequence shown here is derived from an EMBL/GenBank/DDBJ whole genome shotgun (WGS) entry which is preliminary data.</text>
</comment>
<sequence length="77" mass="8233">MSAQQRRHPEKLAAGPIALALSPLDHPGFDEGLQQAMNRARGKGCAFGKVLQAECLAAFGDEFQQGDEPRARTSLGI</sequence>
<dbReference type="Proteomes" id="UP001419910">
    <property type="component" value="Unassembled WGS sequence"/>
</dbReference>
<proteinExistence type="predicted"/>
<keyword evidence="2" id="KW-1185">Reference proteome</keyword>